<evidence type="ECO:0000256" key="4">
    <source>
        <dbReference type="ARBA" id="ARBA00023136"/>
    </source>
</evidence>
<evidence type="ECO:0000256" key="3">
    <source>
        <dbReference type="ARBA" id="ARBA00022989"/>
    </source>
</evidence>
<organism evidence="6 7">
    <name type="scientific">Clostridium putrefaciens</name>
    <dbReference type="NCBI Taxonomy" id="99675"/>
    <lineage>
        <taxon>Bacteria</taxon>
        <taxon>Bacillati</taxon>
        <taxon>Bacillota</taxon>
        <taxon>Clostridia</taxon>
        <taxon>Eubacteriales</taxon>
        <taxon>Clostridiaceae</taxon>
        <taxon>Clostridium</taxon>
    </lineage>
</organism>
<name>A0A381J6Y5_9CLOT</name>
<feature type="transmembrane region" description="Helical" evidence="5">
    <location>
        <begin position="94"/>
        <end position="116"/>
    </location>
</feature>
<evidence type="ECO:0000256" key="2">
    <source>
        <dbReference type="ARBA" id="ARBA00022692"/>
    </source>
</evidence>
<keyword evidence="7" id="KW-1185">Reference proteome</keyword>
<dbReference type="Pfam" id="PF04172">
    <property type="entry name" value="LrgB"/>
    <property type="match status" value="1"/>
</dbReference>
<evidence type="ECO:0000256" key="1">
    <source>
        <dbReference type="ARBA" id="ARBA00004141"/>
    </source>
</evidence>
<keyword evidence="2 5" id="KW-0812">Transmembrane</keyword>
<comment type="subcellular location">
    <subcellularLocation>
        <location evidence="1">Membrane</location>
        <topology evidence="1">Multi-pass membrane protein</topology>
    </subcellularLocation>
</comment>
<dbReference type="Proteomes" id="UP000254664">
    <property type="component" value="Unassembled WGS sequence"/>
</dbReference>
<reference evidence="6 7" key="1">
    <citation type="submission" date="2018-06" db="EMBL/GenBank/DDBJ databases">
        <authorList>
            <consortium name="Pathogen Informatics"/>
            <person name="Doyle S."/>
        </authorList>
    </citation>
    <scope>NUCLEOTIDE SEQUENCE [LARGE SCALE GENOMIC DNA]</scope>
    <source>
        <strain evidence="6 7">NCTC9836</strain>
    </source>
</reference>
<dbReference type="PANTHER" id="PTHR30249:SF0">
    <property type="entry name" value="PLASTIDAL GLYCOLATE_GLYCERATE TRANSLOCATOR 1, CHLOROPLASTIC"/>
    <property type="match status" value="1"/>
</dbReference>
<keyword evidence="4 5" id="KW-0472">Membrane</keyword>
<proteinExistence type="predicted"/>
<keyword evidence="3 5" id="KW-1133">Transmembrane helix</keyword>
<protein>
    <submittedName>
        <fullName evidence="6">LrgB family protein</fullName>
    </submittedName>
</protein>
<sequence>MDEIINSPLFGVLISLVCFEISIALYNKFKAPLLNPLLISTILIISTLLMFNISFEQYNSGGKFISFFLGPATVVLAVPLYNKLELLKKNLIPLLSGILVGSIAGIVSIIFLSYTLNLDLSIIKSLIPKSTTVPIGIEISKGLGGIPSLTVFAIIVSGIIGSIIGPLLFKIFKIDDSLSKGIAFGTASHALGTAKAFEIGETEGAISSICIAVAGIITVFISPLIYNICTIILGL</sequence>
<dbReference type="InterPro" id="IPR007300">
    <property type="entry name" value="CidB/LrgB"/>
</dbReference>
<feature type="transmembrane region" description="Helical" evidence="5">
    <location>
        <begin position="33"/>
        <end position="52"/>
    </location>
</feature>
<dbReference type="EMBL" id="UFWZ01000001">
    <property type="protein sequence ID" value="SUY46749.1"/>
    <property type="molecule type" value="Genomic_DNA"/>
</dbReference>
<feature type="transmembrane region" description="Helical" evidence="5">
    <location>
        <begin position="205"/>
        <end position="233"/>
    </location>
</feature>
<accession>A0A381J6Y5</accession>
<evidence type="ECO:0000256" key="5">
    <source>
        <dbReference type="SAM" id="Phobius"/>
    </source>
</evidence>
<dbReference type="OrthoDB" id="9811701at2"/>
<dbReference type="RefSeq" id="WP_115640786.1">
    <property type="nucleotide sequence ID" value="NZ_UFWZ01000001.1"/>
</dbReference>
<evidence type="ECO:0000313" key="6">
    <source>
        <dbReference type="EMBL" id="SUY46749.1"/>
    </source>
</evidence>
<dbReference type="PANTHER" id="PTHR30249">
    <property type="entry name" value="PUTATIVE SEROTONIN TRANSPORTER"/>
    <property type="match status" value="1"/>
</dbReference>
<dbReference type="GO" id="GO:0016020">
    <property type="term" value="C:membrane"/>
    <property type="evidence" value="ECO:0007669"/>
    <property type="project" value="UniProtKB-SubCell"/>
</dbReference>
<gene>
    <name evidence="6" type="primary">yohK</name>
    <name evidence="6" type="ORF">NCTC9836_01056</name>
</gene>
<dbReference type="AlphaFoldDB" id="A0A381J6Y5"/>
<feature type="transmembrane region" description="Helical" evidence="5">
    <location>
        <begin position="6"/>
        <end position="26"/>
    </location>
</feature>
<evidence type="ECO:0000313" key="7">
    <source>
        <dbReference type="Proteomes" id="UP000254664"/>
    </source>
</evidence>
<feature type="transmembrane region" description="Helical" evidence="5">
    <location>
        <begin position="64"/>
        <end position="82"/>
    </location>
</feature>
<feature type="transmembrane region" description="Helical" evidence="5">
    <location>
        <begin position="149"/>
        <end position="169"/>
    </location>
</feature>